<dbReference type="AlphaFoldDB" id="A0A1Y0EBX4"/>
<dbReference type="EMBL" id="CP021431">
    <property type="protein sequence ID" value="ARU00910.1"/>
    <property type="molecule type" value="Genomic_DNA"/>
</dbReference>
<feature type="transmembrane region" description="Helical" evidence="5">
    <location>
        <begin position="357"/>
        <end position="382"/>
    </location>
</feature>
<dbReference type="InterPro" id="IPR051533">
    <property type="entry name" value="WaaL-like"/>
</dbReference>
<feature type="transmembrane region" description="Helical" evidence="5">
    <location>
        <begin position="269"/>
        <end position="289"/>
    </location>
</feature>
<dbReference type="PANTHER" id="PTHR37422">
    <property type="entry name" value="TEICHURONIC ACID BIOSYNTHESIS PROTEIN TUAE"/>
    <property type="match status" value="1"/>
</dbReference>
<feature type="transmembrane region" description="Helical" evidence="5">
    <location>
        <begin position="217"/>
        <end position="234"/>
    </location>
</feature>
<keyword evidence="4 5" id="KW-0472">Membrane</keyword>
<feature type="transmembrane region" description="Helical" evidence="5">
    <location>
        <begin position="178"/>
        <end position="196"/>
    </location>
</feature>
<dbReference type="PANTHER" id="PTHR37422:SF23">
    <property type="entry name" value="TEICHURONIC ACID BIOSYNTHESIS PROTEIN TUAE"/>
    <property type="match status" value="1"/>
</dbReference>
<organism evidence="7 8">
    <name type="scientific">Yoonia vestfoldensis</name>
    <dbReference type="NCBI Taxonomy" id="245188"/>
    <lineage>
        <taxon>Bacteria</taxon>
        <taxon>Pseudomonadati</taxon>
        <taxon>Pseudomonadota</taxon>
        <taxon>Alphaproteobacteria</taxon>
        <taxon>Rhodobacterales</taxon>
        <taxon>Paracoccaceae</taxon>
        <taxon>Yoonia</taxon>
    </lineage>
</organism>
<feature type="transmembrane region" description="Helical" evidence="5">
    <location>
        <begin position="12"/>
        <end position="32"/>
    </location>
</feature>
<evidence type="ECO:0000256" key="3">
    <source>
        <dbReference type="ARBA" id="ARBA00022989"/>
    </source>
</evidence>
<feature type="domain" description="O-antigen ligase-related" evidence="6">
    <location>
        <begin position="225"/>
        <end position="368"/>
    </location>
</feature>
<feature type="transmembrane region" description="Helical" evidence="5">
    <location>
        <begin position="38"/>
        <end position="59"/>
    </location>
</feature>
<feature type="transmembrane region" description="Helical" evidence="5">
    <location>
        <begin position="132"/>
        <end position="151"/>
    </location>
</feature>
<gene>
    <name evidence="7" type="ORF">LOKVESSMR4R_01594</name>
</gene>
<name>A0A1Y0EBX4_9RHOB</name>
<evidence type="ECO:0000259" key="6">
    <source>
        <dbReference type="Pfam" id="PF04932"/>
    </source>
</evidence>
<dbReference type="InterPro" id="IPR007016">
    <property type="entry name" value="O-antigen_ligase-rel_domated"/>
</dbReference>
<evidence type="ECO:0000256" key="5">
    <source>
        <dbReference type="SAM" id="Phobius"/>
    </source>
</evidence>
<feature type="transmembrane region" description="Helical" evidence="5">
    <location>
        <begin position="420"/>
        <end position="437"/>
    </location>
</feature>
<reference evidence="7 8" key="1">
    <citation type="submission" date="2017-05" db="EMBL/GenBank/DDBJ databases">
        <title>Genome Sequence of Loktanella vestfoldensis Strain SMR4r Isolated from a Culture of the Diatom Skeletonema marinoi.</title>
        <authorList>
            <person name="Topel M."/>
            <person name="Pinder M.I.M."/>
            <person name="Johansson O.N."/>
            <person name="Kourtchenko O."/>
            <person name="Godhe A."/>
            <person name="Clarke A.K."/>
        </authorList>
    </citation>
    <scope>NUCLEOTIDE SEQUENCE [LARGE SCALE GENOMIC DNA]</scope>
    <source>
        <strain evidence="7 8">SMR4r</strain>
    </source>
</reference>
<dbReference type="Pfam" id="PF04932">
    <property type="entry name" value="Wzy_C"/>
    <property type="match status" value="1"/>
</dbReference>
<keyword evidence="2 5" id="KW-0812">Transmembrane</keyword>
<protein>
    <submittedName>
        <fullName evidence="7">O-Antigen ligase</fullName>
    </submittedName>
</protein>
<feature type="transmembrane region" description="Helical" evidence="5">
    <location>
        <begin position="71"/>
        <end position="96"/>
    </location>
</feature>
<sequence length="448" mass="47716">MDKANSGIRTQWAVRVAAAICLAVVVIAPMAVGGFRPHWWLMFASVLFFAAAIVTYSLVRSNRHIRFLTHGAPGLAPLYLVFLTGLCLHVLLVGGAASDTDAIYGLIRQLSYAALGWTLLQALTRGQRALDYATILVVGFLFYAVYGLITIDRTEWLFFTRPAYDGVATGPFVNRNSFATFLAMGMCLTLASALADDTGVGRQHRSGHRASPLEGRMRSLVLATVALLCLAAIFATASRMGLFVALVGASLVVILRLRRIVGRTGLVGVVALALVLLGGLSLIMVALLYGGAVAERLGSTADNASVRIDLYLNILDMIRANPLLGVGLDNFGEAFRAYQRLPVSPDRDWHLAHNTYLALWSELGIVLGSLPIVLAGLVALALLRRSLSKIVTPVSHLSDAALAAVVIVGLHSLLDFSLEMPANAYLFVAVIVLGLAPNSSGLSRGAKG</sequence>
<proteinExistence type="predicted"/>
<keyword evidence="7" id="KW-0436">Ligase</keyword>
<dbReference type="GO" id="GO:0016874">
    <property type="term" value="F:ligase activity"/>
    <property type="evidence" value="ECO:0007669"/>
    <property type="project" value="UniProtKB-KW"/>
</dbReference>
<evidence type="ECO:0000313" key="7">
    <source>
        <dbReference type="EMBL" id="ARU00910.1"/>
    </source>
</evidence>
<dbReference type="KEGG" id="lvs:LOKVESSMR4R_01594"/>
<feature type="transmembrane region" description="Helical" evidence="5">
    <location>
        <begin position="394"/>
        <end position="414"/>
    </location>
</feature>
<dbReference type="Proteomes" id="UP000195273">
    <property type="component" value="Chromosome"/>
</dbReference>
<comment type="subcellular location">
    <subcellularLocation>
        <location evidence="1">Membrane</location>
        <topology evidence="1">Multi-pass membrane protein</topology>
    </subcellularLocation>
</comment>
<evidence type="ECO:0000313" key="8">
    <source>
        <dbReference type="Proteomes" id="UP000195273"/>
    </source>
</evidence>
<keyword evidence="8" id="KW-1185">Reference proteome</keyword>
<dbReference type="GO" id="GO:0016020">
    <property type="term" value="C:membrane"/>
    <property type="evidence" value="ECO:0007669"/>
    <property type="project" value="UniProtKB-SubCell"/>
</dbReference>
<evidence type="ECO:0000256" key="1">
    <source>
        <dbReference type="ARBA" id="ARBA00004141"/>
    </source>
</evidence>
<evidence type="ECO:0000256" key="2">
    <source>
        <dbReference type="ARBA" id="ARBA00022692"/>
    </source>
</evidence>
<keyword evidence="3 5" id="KW-1133">Transmembrane helix</keyword>
<accession>A0A1Y0EBX4</accession>
<evidence type="ECO:0000256" key="4">
    <source>
        <dbReference type="ARBA" id="ARBA00023136"/>
    </source>
</evidence>